<organism evidence="6">
    <name type="scientific">Candidatus Moduliflexus flocculans</name>
    <dbReference type="NCBI Taxonomy" id="1499966"/>
    <lineage>
        <taxon>Bacteria</taxon>
        <taxon>Candidatus Moduliflexota</taxon>
        <taxon>Candidatus Moduliflexia</taxon>
        <taxon>Candidatus Moduliflexales</taxon>
        <taxon>Candidatus Moduliflexaceae</taxon>
    </lineage>
</organism>
<dbReference type="Pfam" id="PF12848">
    <property type="entry name" value="ABC_tran_Xtn"/>
    <property type="match status" value="1"/>
</dbReference>
<keyword evidence="1" id="KW-0677">Repeat</keyword>
<feature type="domain" description="ABC transporter" evidence="5">
    <location>
        <begin position="2"/>
        <end position="256"/>
    </location>
</feature>
<reference evidence="6" key="1">
    <citation type="journal article" date="2015" name="PeerJ">
        <title>First genomic representation of candidate bacterial phylum KSB3 points to enhanced environmental sensing as a trigger of wastewater bulking.</title>
        <authorList>
            <person name="Sekiguchi Y."/>
            <person name="Ohashi A."/>
            <person name="Parks D.H."/>
            <person name="Yamauchi T."/>
            <person name="Tyson G.W."/>
            <person name="Hugenholtz P."/>
        </authorList>
    </citation>
    <scope>NUCLEOTIDE SEQUENCE [LARGE SCALE GENOMIC DNA]</scope>
</reference>
<dbReference type="InterPro" id="IPR027417">
    <property type="entry name" value="P-loop_NTPase"/>
</dbReference>
<dbReference type="InterPro" id="IPR051309">
    <property type="entry name" value="ABCF_ATPase"/>
</dbReference>
<dbReference type="STRING" id="1499966.U14_01396"/>
<evidence type="ECO:0000259" key="5">
    <source>
        <dbReference type="PROSITE" id="PS50893"/>
    </source>
</evidence>
<dbReference type="Pfam" id="PF16326">
    <property type="entry name" value="ABC_tran_CTD"/>
    <property type="match status" value="1"/>
</dbReference>
<evidence type="ECO:0000256" key="2">
    <source>
        <dbReference type="ARBA" id="ARBA00022741"/>
    </source>
</evidence>
<feature type="region of interest" description="Disordered" evidence="4">
    <location>
        <begin position="542"/>
        <end position="604"/>
    </location>
</feature>
<dbReference type="GO" id="GO:0003677">
    <property type="term" value="F:DNA binding"/>
    <property type="evidence" value="ECO:0007669"/>
    <property type="project" value="InterPro"/>
</dbReference>
<keyword evidence="2" id="KW-0547">Nucleotide-binding</keyword>
<dbReference type="InterPro" id="IPR037118">
    <property type="entry name" value="Val-tRNA_synth_C_sf"/>
</dbReference>
<proteinExistence type="predicted"/>
<dbReference type="InterPro" id="IPR003439">
    <property type="entry name" value="ABC_transporter-like_ATP-bd"/>
</dbReference>
<dbReference type="PROSITE" id="PS50893">
    <property type="entry name" value="ABC_TRANSPORTER_2"/>
    <property type="match status" value="2"/>
</dbReference>
<dbReference type="Pfam" id="PF00005">
    <property type="entry name" value="ABC_tran"/>
    <property type="match status" value="2"/>
</dbReference>
<evidence type="ECO:0000256" key="3">
    <source>
        <dbReference type="ARBA" id="ARBA00022840"/>
    </source>
</evidence>
<sequence length="646" mass="74559">MLQVQQLFYAIGARQLLGGVDWIIQPGKRVALVGPNGAGKTTMLRILNGEIEDYHGSIVKPKDYKIGYLPQEEIALGAGSILSIVLKGQKEALAIEQKLAQLHEELNAPHANHETLLQQIGELEHRYDALDGYRLEASAKAILAGLGFAESDFHRALSEFSGGWRMRIHLARLLLQKPDLLLLDEPTNHLDIPSLEWLESYLLSFEGSVVIVSHDRFFIDRLAQAIYELDRGKLEFYAGNYHFYEQEKAQRIELQQKKWEEYQEERERQERFINRFRYKATKAKQVQSRVKMLEKMEVVDVPPPSQKRIHFQIKVDLPSYKDVVHIENMSFRYDTEWVLHNASFHLYRGEKLAMVGVNGAGKTTLTRLIAKELLPQQGAITVGERVKMGYYAQHQVDTLNLNATVYDEVFSTAADSHRPRVRDILGMFQFSGEDVYKKIGVLSGGEKARVSLTKILLSPVNFLVMDEPTNHLDIMSKEALEHALLHYDGTLILISHDRYFLDKLVHRVIELKDKRLNEFAGNYSYYLQKRDSEPEEFVPHHATQHPTILPEGRKGKEQKRTEAESRQAISKERNRLKRVVSDAEKQIEHGEARKQQIELDMGNPDTYENKEKIVLLQREYATLKKELEDAYRRWEEAQLELEELLA</sequence>
<dbReference type="InterPro" id="IPR003593">
    <property type="entry name" value="AAA+_ATPase"/>
</dbReference>
<protein>
    <submittedName>
        <fullName evidence="6">ABC transporter ATP-binding protein</fullName>
    </submittedName>
</protein>
<dbReference type="InterPro" id="IPR032524">
    <property type="entry name" value="ABC_tran_C"/>
</dbReference>
<dbReference type="FunFam" id="3.40.50.300:FF:000011">
    <property type="entry name" value="Putative ABC transporter ATP-binding component"/>
    <property type="match status" value="1"/>
</dbReference>
<evidence type="ECO:0000313" key="7">
    <source>
        <dbReference type="Proteomes" id="UP000030700"/>
    </source>
</evidence>
<dbReference type="SMART" id="SM00382">
    <property type="entry name" value="AAA"/>
    <property type="match status" value="2"/>
</dbReference>
<dbReference type="SUPFAM" id="SSF52540">
    <property type="entry name" value="P-loop containing nucleoside triphosphate hydrolases"/>
    <property type="match status" value="2"/>
</dbReference>
<dbReference type="Gene3D" id="1.10.287.380">
    <property type="entry name" value="Valyl-tRNA synthetase, C-terminal domain"/>
    <property type="match status" value="1"/>
</dbReference>
<keyword evidence="3 6" id="KW-0067">ATP-binding</keyword>
<dbReference type="Gene3D" id="3.40.50.300">
    <property type="entry name" value="P-loop containing nucleotide triphosphate hydrolases"/>
    <property type="match status" value="2"/>
</dbReference>
<feature type="domain" description="ABC transporter" evidence="5">
    <location>
        <begin position="324"/>
        <end position="538"/>
    </location>
</feature>
<dbReference type="InterPro" id="IPR032781">
    <property type="entry name" value="ABC_tran_Xtn"/>
</dbReference>
<dbReference type="PANTHER" id="PTHR42855:SF2">
    <property type="entry name" value="DRUG RESISTANCE ABC TRANSPORTER,ATP-BINDING PROTEIN"/>
    <property type="match status" value="1"/>
</dbReference>
<dbReference type="PANTHER" id="PTHR42855">
    <property type="entry name" value="ABC TRANSPORTER ATP-BINDING SUBUNIT"/>
    <property type="match status" value="1"/>
</dbReference>
<dbReference type="GO" id="GO:0016887">
    <property type="term" value="F:ATP hydrolysis activity"/>
    <property type="evidence" value="ECO:0007669"/>
    <property type="project" value="InterPro"/>
</dbReference>
<dbReference type="EMBL" id="DF820456">
    <property type="protein sequence ID" value="GAK50169.1"/>
    <property type="molecule type" value="Genomic_DNA"/>
</dbReference>
<evidence type="ECO:0000313" key="6">
    <source>
        <dbReference type="EMBL" id="GAK50169.1"/>
    </source>
</evidence>
<dbReference type="CDD" id="cd03221">
    <property type="entry name" value="ABCF_EF-3"/>
    <property type="match status" value="2"/>
</dbReference>
<dbReference type="FunFam" id="3.40.50.300:FF:000070">
    <property type="entry name" value="Putative ABC transporter ATP-binding component"/>
    <property type="match status" value="1"/>
</dbReference>
<evidence type="ECO:0000256" key="1">
    <source>
        <dbReference type="ARBA" id="ARBA00022737"/>
    </source>
</evidence>
<name>A0A0S6VWM4_9BACT</name>
<gene>
    <name evidence="6" type="ORF">U14_01396</name>
</gene>
<dbReference type="AlphaFoldDB" id="A0A0S6VWM4"/>
<dbReference type="HOGENOM" id="CLU_000604_36_0_0"/>
<dbReference type="Proteomes" id="UP000030700">
    <property type="component" value="Unassembled WGS sequence"/>
</dbReference>
<dbReference type="GO" id="GO:0005524">
    <property type="term" value="F:ATP binding"/>
    <property type="evidence" value="ECO:0007669"/>
    <property type="project" value="UniProtKB-KW"/>
</dbReference>
<evidence type="ECO:0000256" key="4">
    <source>
        <dbReference type="SAM" id="MobiDB-lite"/>
    </source>
</evidence>
<feature type="compositionally biased region" description="Basic and acidic residues" evidence="4">
    <location>
        <begin position="551"/>
        <end position="597"/>
    </location>
</feature>
<accession>A0A0S6VWM4</accession>
<keyword evidence="7" id="KW-1185">Reference proteome</keyword>